<dbReference type="RefSeq" id="WP_157403305.1">
    <property type="nucleotide sequence ID" value="NZ_JABULY010000001.1"/>
</dbReference>
<sequence>MTFPGELNNPVVVFKNTKDKPNSYVVLTELVVKGNEGVIAALHVDEQNGLVFHKLASEYGKDGTRAYLENMIEKAEVHFVDNAKSP</sequence>
<name>A0A949T5M8_9PAST</name>
<proteinExistence type="predicted"/>
<keyword evidence="5" id="KW-1185">Reference proteome</keyword>
<evidence type="ECO:0000259" key="1">
    <source>
        <dbReference type="Pfam" id="PF18819"/>
    </source>
</evidence>
<dbReference type="Proteomes" id="UP001196379">
    <property type="component" value="Unassembled WGS sequence"/>
</dbReference>
<dbReference type="EMBL" id="JABULY010000001">
    <property type="protein sequence ID" value="MBV6531254.1"/>
    <property type="molecule type" value="Genomic_DNA"/>
</dbReference>
<reference evidence="3 5" key="1">
    <citation type="journal article" date="2021" name="Mol. Ecol.">
        <title>Polar bear-adapted Ursidibacter maritimus are remarkably conserved after generations in captivity.</title>
        <authorList>
            <person name="Espinosa-Gongora C."/>
            <person name="Hansen M.J."/>
            <person name="Bertelsen M.F."/>
            <person name="Bojesen A.M."/>
        </authorList>
    </citation>
    <scope>NUCLEOTIDE SEQUENCE</scope>
    <source>
        <strain evidence="3">Pb43105x</strain>
        <strain evidence="2 5">Pb43106</strain>
    </source>
</reference>
<dbReference type="AlphaFoldDB" id="A0A949T5M8"/>
<organism evidence="3 4">
    <name type="scientific">Ursidibacter maritimus</name>
    <dbReference type="NCBI Taxonomy" id="1331689"/>
    <lineage>
        <taxon>Bacteria</taxon>
        <taxon>Pseudomonadati</taxon>
        <taxon>Pseudomonadota</taxon>
        <taxon>Gammaproteobacteria</taxon>
        <taxon>Pasteurellales</taxon>
        <taxon>Pasteurellaceae</taxon>
        <taxon>Ursidibacter</taxon>
    </lineage>
</organism>
<dbReference type="InterPro" id="IPR041131">
    <property type="entry name" value="MuF_C"/>
</dbReference>
<dbReference type="GeneID" id="65549190"/>
<dbReference type="Pfam" id="PF18819">
    <property type="entry name" value="MuF_C"/>
    <property type="match status" value="1"/>
</dbReference>
<evidence type="ECO:0000313" key="5">
    <source>
        <dbReference type="Proteomes" id="UP001196379"/>
    </source>
</evidence>
<dbReference type="Proteomes" id="UP000732858">
    <property type="component" value="Unassembled WGS sequence"/>
</dbReference>
<evidence type="ECO:0000313" key="3">
    <source>
        <dbReference type="EMBL" id="MBV6546413.1"/>
    </source>
</evidence>
<gene>
    <name evidence="2" type="ORF">HT657_03685</name>
    <name evidence="3" type="ORF">HT672_03780</name>
</gene>
<protein>
    <recommendedName>
        <fullName evidence="1">Phage MuF C-terminal domain-containing protein</fullName>
    </recommendedName>
</protein>
<evidence type="ECO:0000313" key="2">
    <source>
        <dbReference type="EMBL" id="MBV6531254.1"/>
    </source>
</evidence>
<comment type="caution">
    <text evidence="3">The sequence shown here is derived from an EMBL/GenBank/DDBJ whole genome shotgun (WGS) entry which is preliminary data.</text>
</comment>
<feature type="domain" description="Phage MuF C-terminal" evidence="1">
    <location>
        <begin position="3"/>
        <end position="85"/>
    </location>
</feature>
<evidence type="ECO:0000313" key="4">
    <source>
        <dbReference type="Proteomes" id="UP000732858"/>
    </source>
</evidence>
<dbReference type="EMBL" id="JABUMC010000005">
    <property type="protein sequence ID" value="MBV6546413.1"/>
    <property type="molecule type" value="Genomic_DNA"/>
</dbReference>
<accession>A0A949T5M8</accession>